<dbReference type="PRINTS" id="PR01179">
    <property type="entry name" value="ODADCRBXLASE"/>
</dbReference>
<dbReference type="InterPro" id="IPR002433">
    <property type="entry name" value="Orn_de-COase"/>
</dbReference>
<dbReference type="PANTHER" id="PTHR43727:SF2">
    <property type="entry name" value="GROUP IV DECARBOXYLASE"/>
    <property type="match status" value="1"/>
</dbReference>
<feature type="active site" description="Proton donor" evidence="3">
    <location>
        <position position="349"/>
    </location>
</feature>
<evidence type="ECO:0000313" key="5">
    <source>
        <dbReference type="EMBL" id="KUF18658.1"/>
    </source>
</evidence>
<keyword evidence="2 3" id="KW-0663">Pyridoxal phosphate</keyword>
<dbReference type="InterPro" id="IPR000183">
    <property type="entry name" value="Orn/DAP/Arg_de-COase"/>
</dbReference>
<proteinExistence type="predicted"/>
<dbReference type="Pfam" id="PF02784">
    <property type="entry name" value="Orn_Arg_deC_N"/>
    <property type="match status" value="1"/>
</dbReference>
<evidence type="ECO:0000259" key="4">
    <source>
        <dbReference type="Pfam" id="PF02784"/>
    </source>
</evidence>
<dbReference type="PRINTS" id="PR01182">
    <property type="entry name" value="ORNDCRBXLASE"/>
</dbReference>
<dbReference type="InterPro" id="IPR009006">
    <property type="entry name" value="Ala_racemase/Decarboxylase_C"/>
</dbReference>
<evidence type="ECO:0000256" key="3">
    <source>
        <dbReference type="PIRSR" id="PIRSR600183-50"/>
    </source>
</evidence>
<dbReference type="EMBL" id="LOCL01000029">
    <property type="protein sequence ID" value="KUF18658.1"/>
    <property type="molecule type" value="Genomic_DNA"/>
</dbReference>
<dbReference type="AlphaFoldDB" id="A0A0W7X7R9"/>
<name>A0A0W7X7R9_9ACTN</name>
<dbReference type="Gene3D" id="3.20.20.10">
    <property type="entry name" value="Alanine racemase"/>
    <property type="match status" value="1"/>
</dbReference>
<gene>
    <name evidence="5" type="ORF">AT728_06225</name>
</gene>
<evidence type="ECO:0000256" key="1">
    <source>
        <dbReference type="ARBA" id="ARBA00001933"/>
    </source>
</evidence>
<evidence type="ECO:0000313" key="6">
    <source>
        <dbReference type="Proteomes" id="UP000054804"/>
    </source>
</evidence>
<evidence type="ECO:0000256" key="2">
    <source>
        <dbReference type="ARBA" id="ARBA00022898"/>
    </source>
</evidence>
<accession>A0A0W7X7R9</accession>
<organism evidence="5 6">
    <name type="scientific">Streptomyces silvensis</name>
    <dbReference type="NCBI Taxonomy" id="1765722"/>
    <lineage>
        <taxon>Bacteria</taxon>
        <taxon>Bacillati</taxon>
        <taxon>Actinomycetota</taxon>
        <taxon>Actinomycetes</taxon>
        <taxon>Kitasatosporales</taxon>
        <taxon>Streptomycetaceae</taxon>
        <taxon>Streptomyces</taxon>
    </lineage>
</organism>
<comment type="caution">
    <text evidence="5">The sequence shown here is derived from an EMBL/GenBank/DDBJ whole genome shotgun (WGS) entry which is preliminary data.</text>
</comment>
<dbReference type="OrthoDB" id="9802241at2"/>
<dbReference type="STRING" id="1765722.AT728_06225"/>
<dbReference type="InterPro" id="IPR029066">
    <property type="entry name" value="PLP-binding_barrel"/>
</dbReference>
<protein>
    <recommendedName>
        <fullName evidence="4">Orn/DAP/Arg decarboxylase 2 N-terminal domain-containing protein</fullName>
    </recommendedName>
</protein>
<comment type="cofactor">
    <cofactor evidence="1 3">
        <name>pyridoxal 5'-phosphate</name>
        <dbReference type="ChEBI" id="CHEBI:597326"/>
    </cofactor>
</comment>
<dbReference type="GO" id="GO:0008836">
    <property type="term" value="F:diaminopimelate decarboxylase activity"/>
    <property type="evidence" value="ECO:0007669"/>
    <property type="project" value="TreeGrafter"/>
</dbReference>
<dbReference type="SUPFAM" id="SSF51419">
    <property type="entry name" value="PLP-binding barrel"/>
    <property type="match status" value="1"/>
</dbReference>
<dbReference type="PANTHER" id="PTHR43727">
    <property type="entry name" value="DIAMINOPIMELATE DECARBOXYLASE"/>
    <property type="match status" value="1"/>
</dbReference>
<dbReference type="InterPro" id="IPR022644">
    <property type="entry name" value="De-COase2_N"/>
</dbReference>
<dbReference type="Gene3D" id="2.40.37.10">
    <property type="entry name" value="Lyase, Ornithine Decarboxylase, Chain A, domain 1"/>
    <property type="match status" value="1"/>
</dbReference>
<reference evidence="5 6" key="1">
    <citation type="submission" date="2015-12" db="EMBL/GenBank/DDBJ databases">
        <title>Draft genome sequence of Streptomyces silvensis ATCC 53525, a producer of novel hormone antagonists.</title>
        <authorList>
            <person name="Johnston C.W."/>
            <person name="Li Y."/>
            <person name="Magarvey N.A."/>
        </authorList>
    </citation>
    <scope>NUCLEOTIDE SEQUENCE [LARGE SCALE GENOMIC DNA]</scope>
    <source>
        <strain evidence="5 6">ATCC 53525</strain>
    </source>
</reference>
<sequence length="416" mass="43688">MTENAFLLNLAARYGTPLYAYDLPAVRRAAAALRSDLPAGSRILYSVKANPHPLLIETLRTEGCEAEVSSVGELAVAIAAGHAPERVLYSGPGKSPSDLRTALASGVRTFSVESVTDRQRLDALAQDADVRCDYLVRLNGPAGSVHGSLRMSGSASAFGADVADMEALRALLTVRSRTRPIGLHTFFATNIGNEDSLIAEFQQAVRTVSEVCRETEFVPHMIDLGGGFPAPQAAPGGVTRHPRLASAVEGALDAHLVTRRTSGVEIAFESGRYLVGAAGTLITEVLDVKRSRGRTFAVLDTGVNALGGMSGLGRLMAPQARPYRLAPAPTRDVPSGDEPCPVTLVGPLCTPLDVLNRSVDLGEVRVGDLLAVPNVGAYGLTASLVGFLSHPLPTEIVHDGGTVVAARRLALAEVHL</sequence>
<keyword evidence="6" id="KW-1185">Reference proteome</keyword>
<dbReference type="GO" id="GO:0009089">
    <property type="term" value="P:lysine biosynthetic process via diaminopimelate"/>
    <property type="evidence" value="ECO:0007669"/>
    <property type="project" value="TreeGrafter"/>
</dbReference>
<feature type="modified residue" description="N6-(pyridoxal phosphate)lysine" evidence="3">
    <location>
        <position position="48"/>
    </location>
</feature>
<dbReference type="Proteomes" id="UP000054804">
    <property type="component" value="Unassembled WGS sequence"/>
</dbReference>
<feature type="domain" description="Orn/DAP/Arg decarboxylase 2 N-terminal" evidence="4">
    <location>
        <begin position="26"/>
        <end position="275"/>
    </location>
</feature>
<dbReference type="GO" id="GO:0006596">
    <property type="term" value="P:polyamine biosynthetic process"/>
    <property type="evidence" value="ECO:0007669"/>
    <property type="project" value="InterPro"/>
</dbReference>
<dbReference type="SUPFAM" id="SSF50621">
    <property type="entry name" value="Alanine racemase C-terminal domain-like"/>
    <property type="match status" value="1"/>
</dbReference>
<dbReference type="RefSeq" id="WP_058846815.1">
    <property type="nucleotide sequence ID" value="NZ_LOCL01000029.1"/>
</dbReference>